<dbReference type="AlphaFoldDB" id="A0A1Q9DDK5"/>
<reference evidence="1 2" key="1">
    <citation type="submission" date="2016-02" db="EMBL/GenBank/DDBJ databases">
        <title>Genome analysis of coral dinoflagellate symbionts highlights evolutionary adaptations to a symbiotic lifestyle.</title>
        <authorList>
            <person name="Aranda M."/>
            <person name="Li Y."/>
            <person name="Liew Y.J."/>
            <person name="Baumgarten S."/>
            <person name="Simakov O."/>
            <person name="Wilson M."/>
            <person name="Piel J."/>
            <person name="Ashoor H."/>
            <person name="Bougouffa S."/>
            <person name="Bajic V.B."/>
            <person name="Ryu T."/>
            <person name="Ravasi T."/>
            <person name="Bayer T."/>
            <person name="Micklem G."/>
            <person name="Kim H."/>
            <person name="Bhak J."/>
            <person name="Lajeunesse T.C."/>
            <person name="Voolstra C.R."/>
        </authorList>
    </citation>
    <scope>NUCLEOTIDE SEQUENCE [LARGE SCALE GENOMIC DNA]</scope>
    <source>
        <strain evidence="1 2">CCMP2467</strain>
    </source>
</reference>
<dbReference type="SUPFAM" id="SSF52540">
    <property type="entry name" value="P-loop containing nucleoside triphosphate hydrolases"/>
    <property type="match status" value="1"/>
</dbReference>
<dbReference type="Gene3D" id="3.40.50.300">
    <property type="entry name" value="P-loop containing nucleotide triphosphate hydrolases"/>
    <property type="match status" value="1"/>
</dbReference>
<comment type="caution">
    <text evidence="1">The sequence shown here is derived from an EMBL/GenBank/DDBJ whole genome shotgun (WGS) entry which is preliminary data.</text>
</comment>
<proteinExistence type="predicted"/>
<dbReference type="InterPro" id="IPR027417">
    <property type="entry name" value="P-loop_NTPase"/>
</dbReference>
<accession>A0A1Q9DDK5</accession>
<protein>
    <submittedName>
        <fullName evidence="1">Uncharacterized protein</fullName>
    </submittedName>
</protein>
<gene>
    <name evidence="1" type="ORF">AK812_SmicGene24977</name>
</gene>
<organism evidence="1 2">
    <name type="scientific">Symbiodinium microadriaticum</name>
    <name type="common">Dinoflagellate</name>
    <name type="synonym">Zooxanthella microadriatica</name>
    <dbReference type="NCBI Taxonomy" id="2951"/>
    <lineage>
        <taxon>Eukaryota</taxon>
        <taxon>Sar</taxon>
        <taxon>Alveolata</taxon>
        <taxon>Dinophyceae</taxon>
        <taxon>Suessiales</taxon>
        <taxon>Symbiodiniaceae</taxon>
        <taxon>Symbiodinium</taxon>
    </lineage>
</organism>
<dbReference type="Proteomes" id="UP000186817">
    <property type="component" value="Unassembled WGS sequence"/>
</dbReference>
<sequence>MDGTVTQAAQFWSHPPARGQGMVQQPGGPGLVAVAMSDGYKAVAMPGTGDAEQSAPPAKRPRLEHLRKLQAELLQEMRKDSKSDLVPVIQKAVEEASKAVDRAWETLQYEREQAKQSEVLTADKACRQIEQGIAEGKISSPKPSETPKIVKDSRADAINIMQNYIRDSIEGKNRHGTHSKFPILGTSGMKGIGKTTMLEYGLAKVLPDLKMSAKGAYLTFNGGSADSANVFWESQNQQNTALRSVGHVLMANLKVEAKQYSLLDFEQCLNLFRKALGMSGEESLVLFIDEIGELKKQADDVLKASMSAADARGGKLVFVFAHISQQFLDHAATGSGREVIALPLAALPIDTWKQKKDWKKDIPRWFNFVAEDSLKPALRRDGLLLMLPHDKDTEFFPPLVLRDWARRNANDRSLAYHLQQAYAADAVLGSDTEKKMEPLMYHYEAVLRKAAEGKTFTLKQFYKSEHVSDQLMASSVKAKVLPQDTLVEFVKDFSDHTRVLGLLQTGFIVVSEFHSEYALEYVSPFRDASDDTLTVACVQCKFVRSTVSWSGIKTKMADATKWLKQKKIKCLPVIYTAADQNSVKQETYAGGIYFNETDMFQFTKRLGVLRLHTQKLGKNMEQTHKWLSRASSNPDL</sequence>
<evidence type="ECO:0000313" key="2">
    <source>
        <dbReference type="Proteomes" id="UP000186817"/>
    </source>
</evidence>
<evidence type="ECO:0000313" key="1">
    <source>
        <dbReference type="EMBL" id="OLP93140.1"/>
    </source>
</evidence>
<dbReference type="OrthoDB" id="414541at2759"/>
<name>A0A1Q9DDK5_SYMMI</name>
<keyword evidence="2" id="KW-1185">Reference proteome</keyword>
<dbReference type="EMBL" id="LSRX01000594">
    <property type="protein sequence ID" value="OLP93140.1"/>
    <property type="molecule type" value="Genomic_DNA"/>
</dbReference>